<dbReference type="Pfam" id="PF00498">
    <property type="entry name" value="FHA"/>
    <property type="match status" value="1"/>
</dbReference>
<dbReference type="InterPro" id="IPR008984">
    <property type="entry name" value="SMAD_FHA_dom_sf"/>
</dbReference>
<dbReference type="Pfam" id="PF20232">
    <property type="entry name" value="T6SS_FHA_C"/>
    <property type="match status" value="1"/>
</dbReference>
<dbReference type="RefSeq" id="WP_152751633.1">
    <property type="nucleotide sequence ID" value="NZ_VUBA01000200.1"/>
</dbReference>
<dbReference type="InterPro" id="IPR017735">
    <property type="entry name" value="T6SS_FHA"/>
</dbReference>
<gene>
    <name evidence="2" type="primary">tagH</name>
    <name evidence="2" type="ORF">F0170_25920</name>
</gene>
<evidence type="ECO:0000313" key="3">
    <source>
        <dbReference type="Proteomes" id="UP000325438"/>
    </source>
</evidence>
<dbReference type="CDD" id="cd00060">
    <property type="entry name" value="FHA"/>
    <property type="match status" value="1"/>
</dbReference>
<organism evidence="2 3">
    <name type="scientific">Pseudomonas kitaguniensis</name>
    <dbReference type="NCBI Taxonomy" id="2607908"/>
    <lineage>
        <taxon>Bacteria</taxon>
        <taxon>Pseudomonadati</taxon>
        <taxon>Pseudomonadota</taxon>
        <taxon>Gammaproteobacteria</taxon>
        <taxon>Pseudomonadales</taxon>
        <taxon>Pseudomonadaceae</taxon>
        <taxon>Pseudomonas</taxon>
    </lineage>
</organism>
<comment type="caution">
    <text evidence="2">The sequence shown here is derived from an EMBL/GenBank/DDBJ whole genome shotgun (WGS) entry which is preliminary data.</text>
</comment>
<protein>
    <submittedName>
        <fullName evidence="2">Type VI secretion system-associated FHA domain protein TagH</fullName>
    </submittedName>
</protein>
<dbReference type="SUPFAM" id="SSF49879">
    <property type="entry name" value="SMAD/FHA domain"/>
    <property type="match status" value="1"/>
</dbReference>
<dbReference type="AlphaFoldDB" id="A0A5N7K0C4"/>
<evidence type="ECO:0000313" key="2">
    <source>
        <dbReference type="EMBL" id="MPQ87111.1"/>
    </source>
</evidence>
<dbReference type="Gene3D" id="2.60.200.20">
    <property type="match status" value="1"/>
</dbReference>
<dbReference type="PROSITE" id="PS50006">
    <property type="entry name" value="FHA_DOMAIN"/>
    <property type="match status" value="1"/>
</dbReference>
<feature type="domain" description="FHA" evidence="1">
    <location>
        <begin position="26"/>
        <end position="68"/>
    </location>
</feature>
<evidence type="ECO:0000259" key="1">
    <source>
        <dbReference type="PROSITE" id="PS50006"/>
    </source>
</evidence>
<reference evidence="2 3" key="1">
    <citation type="submission" date="2019-09" db="EMBL/GenBank/DDBJ databases">
        <title>The draft genomes of Allium pathogen Pseudomonas sp.</title>
        <authorList>
            <person name="Fujikawa T."/>
            <person name="Sawada H."/>
        </authorList>
    </citation>
    <scope>NUCLEOTIDE SEQUENCE [LARGE SCALE GENOMIC DNA]</scope>
    <source>
        <strain evidence="2 3">MAFF 730085</strain>
    </source>
</reference>
<dbReference type="InterPro" id="IPR046883">
    <property type="entry name" value="T6SS_FHA_C"/>
</dbReference>
<accession>A0A5N7K0C4</accession>
<dbReference type="Proteomes" id="UP000325438">
    <property type="component" value="Unassembled WGS sequence"/>
</dbReference>
<dbReference type="NCBIfam" id="TIGR03354">
    <property type="entry name" value="VI_FHA"/>
    <property type="match status" value="1"/>
</dbReference>
<dbReference type="EMBL" id="VUBA01000200">
    <property type="protein sequence ID" value="MPQ87111.1"/>
    <property type="molecule type" value="Genomic_DNA"/>
</dbReference>
<dbReference type="InterPro" id="IPR000253">
    <property type="entry name" value="FHA_dom"/>
</dbReference>
<name>A0A5N7K0C4_9PSED</name>
<proteinExistence type="predicted"/>
<sequence>MQLVLEVCDTGGREPSLRKVFDGVGGVVGRGAGCDWVIPDPSRLLSNHHGLVSHRDQRYFLTDISSNGIRFAGSGKPLQKGQAHLIVEGDAFQLGPFALRARLVERVAERAPLQVPVPCAERAVIPDDAYLGLDPLHALDRQALQQASSAELDALTLPTDVCATWAQRGSVAQEHLAIPTLAIPPPAVEPVRPLVSAAHVDETFWAQFAQALGVCLDTLDTAGREALAINAARALRHAISGLQQSLRTHQELKHELNLGGTGPPRKNPNPLHESVDVEAALAALLGTAESAQPSAEVAIAQVCRELQVHQVALLVASRTMARTAQAAFAPGHLLRCFERDATPSRFFADGAHWRAYQRHYQRLVDEQASSAQAVHPDFINAYEEQVRLAGALFAGYSG</sequence>